<evidence type="ECO:0000313" key="3">
    <source>
        <dbReference type="Proteomes" id="UP000320176"/>
    </source>
</evidence>
<organism evidence="2 3">
    <name type="scientific">Stieleria varia</name>
    <dbReference type="NCBI Taxonomy" id="2528005"/>
    <lineage>
        <taxon>Bacteria</taxon>
        <taxon>Pseudomonadati</taxon>
        <taxon>Planctomycetota</taxon>
        <taxon>Planctomycetia</taxon>
        <taxon>Pirellulales</taxon>
        <taxon>Pirellulaceae</taxon>
        <taxon>Stieleria</taxon>
    </lineage>
</organism>
<evidence type="ECO:0000256" key="1">
    <source>
        <dbReference type="SAM" id="MobiDB-lite"/>
    </source>
</evidence>
<evidence type="ECO:0000313" key="2">
    <source>
        <dbReference type="EMBL" id="TWT92662.1"/>
    </source>
</evidence>
<proteinExistence type="predicted"/>
<comment type="caution">
    <text evidence="2">The sequence shown here is derived from an EMBL/GenBank/DDBJ whole genome shotgun (WGS) entry which is preliminary data.</text>
</comment>
<feature type="region of interest" description="Disordered" evidence="1">
    <location>
        <begin position="129"/>
        <end position="187"/>
    </location>
</feature>
<sequence length="235" mass="27511">MRLHILTKRCGLQCSSVSGQQRNRENACNEWQQSHFVYLVTLSTLNSERHGSGGGGERLASRRKNAPRPLRCNRWFIQFGNKVPIQVDVTRFKWLWLLYQFFFLRRRRRYLDCFRFLNHRINAVIHQSRLTPSRRRNRIRRHNQDPTPRPSVSTQQRCRSSNTTPPTAKSVTEGSRQLRLSGGRKKARCANARRSWLARMPTPPSPQGCVLLTCPEERSAIHCQTLHKLNQQRAD</sequence>
<dbReference type="AlphaFoldDB" id="A0A5C5ZYC0"/>
<feature type="compositionally biased region" description="Basic residues" evidence="1">
    <location>
        <begin position="132"/>
        <end position="141"/>
    </location>
</feature>
<feature type="compositionally biased region" description="Polar residues" evidence="1">
    <location>
        <begin position="150"/>
        <end position="175"/>
    </location>
</feature>
<dbReference type="EMBL" id="SJPN01000010">
    <property type="protein sequence ID" value="TWT92662.1"/>
    <property type="molecule type" value="Genomic_DNA"/>
</dbReference>
<name>A0A5C5ZYC0_9BACT</name>
<gene>
    <name evidence="2" type="ORF">Pla52n_60270</name>
</gene>
<reference evidence="2 3" key="1">
    <citation type="submission" date="2019-02" db="EMBL/GenBank/DDBJ databases">
        <title>Deep-cultivation of Planctomycetes and their phenomic and genomic characterization uncovers novel biology.</title>
        <authorList>
            <person name="Wiegand S."/>
            <person name="Jogler M."/>
            <person name="Boedeker C."/>
            <person name="Pinto D."/>
            <person name="Vollmers J."/>
            <person name="Rivas-Marin E."/>
            <person name="Kohn T."/>
            <person name="Peeters S.H."/>
            <person name="Heuer A."/>
            <person name="Rast P."/>
            <person name="Oberbeckmann S."/>
            <person name="Bunk B."/>
            <person name="Jeske O."/>
            <person name="Meyerdierks A."/>
            <person name="Storesund J.E."/>
            <person name="Kallscheuer N."/>
            <person name="Luecker S."/>
            <person name="Lage O.M."/>
            <person name="Pohl T."/>
            <person name="Merkel B.J."/>
            <person name="Hornburger P."/>
            <person name="Mueller R.-W."/>
            <person name="Bruemmer F."/>
            <person name="Labrenz M."/>
            <person name="Spormann A.M."/>
            <person name="Op Den Camp H."/>
            <person name="Overmann J."/>
            <person name="Amann R."/>
            <person name="Jetten M.S.M."/>
            <person name="Mascher T."/>
            <person name="Medema M.H."/>
            <person name="Devos D.P."/>
            <person name="Kaster A.-K."/>
            <person name="Ovreas L."/>
            <person name="Rohde M."/>
            <person name="Galperin M.Y."/>
            <person name="Jogler C."/>
        </authorList>
    </citation>
    <scope>NUCLEOTIDE SEQUENCE [LARGE SCALE GENOMIC DNA]</scope>
    <source>
        <strain evidence="2 3">Pla52n</strain>
    </source>
</reference>
<protein>
    <submittedName>
        <fullName evidence="2">Uncharacterized protein</fullName>
    </submittedName>
</protein>
<keyword evidence="3" id="KW-1185">Reference proteome</keyword>
<dbReference type="Proteomes" id="UP000320176">
    <property type="component" value="Unassembled WGS sequence"/>
</dbReference>
<accession>A0A5C5ZYC0</accession>